<dbReference type="GO" id="GO:0004794">
    <property type="term" value="F:threonine deaminase activity"/>
    <property type="evidence" value="ECO:0007669"/>
    <property type="project" value="TreeGrafter"/>
</dbReference>
<evidence type="ECO:0000256" key="2">
    <source>
        <dbReference type="ARBA" id="ARBA00004496"/>
    </source>
</evidence>
<accession>A0A0F8A0L0</accession>
<keyword evidence="9" id="KW-0456">Lyase</keyword>
<sequence length="369" mass="39937">MSETKQPWIETPLVRSANLSKAVGCHVFLKLENTQPSGSFKLRGASHYMLGKMAALREQQQQQDASARVRAHFYSSSGANAGLACIYAANMFGCPTTIVTPLSTSAFLVAKLKQAGAVQVIQYGNTWQEAENYLRDTVMTTAAATTNESPIYVPPFDAQEIWEGNAGIMHETVRQLREATCHYRMTAAAVAVSPTCNGHNIPMEHMPAVDAVVCSVGGGGLFCGLMQAVEELQLKDHTQVIAVEAEGVDSLAQSVAKQERITLSRIGSLATSLGARRVAQRAFEYGLEKHARTVVLSDAEAIRACRRFADEEHYLVELACAVCPALCYTGKLPGLIPGFNENTVVVIVVCGGSNISFEMIEKFWATLDD</sequence>
<dbReference type="GO" id="GO:0006565">
    <property type="term" value="P:L-serine catabolic process"/>
    <property type="evidence" value="ECO:0007669"/>
    <property type="project" value="TreeGrafter"/>
</dbReference>
<comment type="pathway">
    <text evidence="3">Carbohydrate biosynthesis; gluconeogenesis.</text>
</comment>
<keyword evidence="6" id="KW-0312">Gluconeogenesis</keyword>
<dbReference type="Gene3D" id="3.40.50.1100">
    <property type="match status" value="2"/>
</dbReference>
<dbReference type="SUPFAM" id="SSF53686">
    <property type="entry name" value="Tryptophan synthase beta subunit-like PLP-dependent enzymes"/>
    <property type="match status" value="1"/>
</dbReference>
<evidence type="ECO:0000256" key="5">
    <source>
        <dbReference type="ARBA" id="ARBA00012093"/>
    </source>
</evidence>
<dbReference type="EMBL" id="KQ030517">
    <property type="protein sequence ID" value="KJZ75432.1"/>
    <property type="molecule type" value="Genomic_DNA"/>
</dbReference>
<evidence type="ECO:0000256" key="9">
    <source>
        <dbReference type="ARBA" id="ARBA00023239"/>
    </source>
</evidence>
<evidence type="ECO:0000259" key="11">
    <source>
        <dbReference type="Pfam" id="PF00291"/>
    </source>
</evidence>
<organism evidence="12 13">
    <name type="scientific">Hirsutella minnesotensis 3608</name>
    <dbReference type="NCBI Taxonomy" id="1043627"/>
    <lineage>
        <taxon>Eukaryota</taxon>
        <taxon>Fungi</taxon>
        <taxon>Dikarya</taxon>
        <taxon>Ascomycota</taxon>
        <taxon>Pezizomycotina</taxon>
        <taxon>Sordariomycetes</taxon>
        <taxon>Hypocreomycetidae</taxon>
        <taxon>Hypocreales</taxon>
        <taxon>Ophiocordycipitaceae</taxon>
        <taxon>Hirsutella</taxon>
    </lineage>
</organism>
<name>A0A0F8A0L0_9HYPO</name>
<evidence type="ECO:0000256" key="4">
    <source>
        <dbReference type="ARBA" id="ARBA00010869"/>
    </source>
</evidence>
<evidence type="ECO:0000313" key="13">
    <source>
        <dbReference type="Proteomes" id="UP000054481"/>
    </source>
</evidence>
<dbReference type="FunFam" id="3.40.50.1100:FF:000040">
    <property type="entry name" value="L-serine dehydratase, putative"/>
    <property type="match status" value="1"/>
</dbReference>
<keyword evidence="13" id="KW-1185">Reference proteome</keyword>
<evidence type="ECO:0000256" key="3">
    <source>
        <dbReference type="ARBA" id="ARBA00004742"/>
    </source>
</evidence>
<protein>
    <recommendedName>
        <fullName evidence="5">L-serine ammonia-lyase</fullName>
        <ecNumber evidence="5">4.3.1.17</ecNumber>
    </recommendedName>
</protein>
<feature type="domain" description="Tryptophan synthase beta chain-like PALP" evidence="11">
    <location>
        <begin position="9"/>
        <end position="351"/>
    </location>
</feature>
<evidence type="ECO:0000256" key="10">
    <source>
        <dbReference type="ARBA" id="ARBA00049406"/>
    </source>
</evidence>
<dbReference type="GO" id="GO:0005737">
    <property type="term" value="C:cytoplasm"/>
    <property type="evidence" value="ECO:0007669"/>
    <property type="project" value="UniProtKB-SubCell"/>
</dbReference>
<evidence type="ECO:0000256" key="8">
    <source>
        <dbReference type="ARBA" id="ARBA00022898"/>
    </source>
</evidence>
<dbReference type="AlphaFoldDB" id="A0A0F8A0L0"/>
<dbReference type="InterPro" id="IPR000634">
    <property type="entry name" value="Ser/Thr_deHydtase_PyrdxlP-BS"/>
</dbReference>
<dbReference type="PANTHER" id="PTHR48078">
    <property type="entry name" value="THREONINE DEHYDRATASE, MITOCHONDRIAL-RELATED"/>
    <property type="match status" value="1"/>
</dbReference>
<dbReference type="PANTHER" id="PTHR48078:SF2">
    <property type="entry name" value="CATABOLIC L-SERINE_THREONINE DEHYDRATASE"/>
    <property type="match status" value="1"/>
</dbReference>
<dbReference type="GO" id="GO:0006094">
    <property type="term" value="P:gluconeogenesis"/>
    <property type="evidence" value="ECO:0007669"/>
    <property type="project" value="UniProtKB-KW"/>
</dbReference>
<dbReference type="InterPro" id="IPR036052">
    <property type="entry name" value="TrpB-like_PALP_sf"/>
</dbReference>
<evidence type="ECO:0000256" key="1">
    <source>
        <dbReference type="ARBA" id="ARBA00001933"/>
    </source>
</evidence>
<dbReference type="EC" id="4.3.1.17" evidence="5"/>
<dbReference type="InterPro" id="IPR001926">
    <property type="entry name" value="TrpB-like_PALP"/>
</dbReference>
<dbReference type="Pfam" id="PF00291">
    <property type="entry name" value="PALP"/>
    <property type="match status" value="1"/>
</dbReference>
<dbReference type="GO" id="GO:0009097">
    <property type="term" value="P:isoleucine biosynthetic process"/>
    <property type="evidence" value="ECO:0007669"/>
    <property type="project" value="TreeGrafter"/>
</dbReference>
<evidence type="ECO:0000313" key="12">
    <source>
        <dbReference type="EMBL" id="KJZ75432.1"/>
    </source>
</evidence>
<keyword evidence="8" id="KW-0663">Pyridoxal phosphate</keyword>
<dbReference type="GO" id="GO:0003941">
    <property type="term" value="F:L-serine ammonia-lyase activity"/>
    <property type="evidence" value="ECO:0007669"/>
    <property type="project" value="UniProtKB-EC"/>
</dbReference>
<comment type="cofactor">
    <cofactor evidence="1">
        <name>pyridoxal 5'-phosphate</name>
        <dbReference type="ChEBI" id="CHEBI:597326"/>
    </cofactor>
</comment>
<dbReference type="GO" id="GO:0006567">
    <property type="term" value="P:L-threonine catabolic process"/>
    <property type="evidence" value="ECO:0007669"/>
    <property type="project" value="TreeGrafter"/>
</dbReference>
<keyword evidence="7" id="KW-0963">Cytoplasm</keyword>
<evidence type="ECO:0000256" key="7">
    <source>
        <dbReference type="ARBA" id="ARBA00022490"/>
    </source>
</evidence>
<proteinExistence type="inferred from homology"/>
<comment type="subcellular location">
    <subcellularLocation>
        <location evidence="2">Cytoplasm</location>
    </subcellularLocation>
</comment>
<dbReference type="PROSITE" id="PS00165">
    <property type="entry name" value="DEHYDRATASE_SER_THR"/>
    <property type="match status" value="1"/>
</dbReference>
<dbReference type="InterPro" id="IPR050147">
    <property type="entry name" value="Ser/Thr_Dehydratase"/>
</dbReference>
<comment type="catalytic activity">
    <reaction evidence="10">
        <text>L-serine = pyruvate + NH4(+)</text>
        <dbReference type="Rhea" id="RHEA:19169"/>
        <dbReference type="ChEBI" id="CHEBI:15361"/>
        <dbReference type="ChEBI" id="CHEBI:28938"/>
        <dbReference type="ChEBI" id="CHEBI:33384"/>
        <dbReference type="EC" id="4.3.1.17"/>
    </reaction>
</comment>
<reference evidence="12 13" key="1">
    <citation type="journal article" date="2014" name="Genome Biol. Evol.">
        <title>Comparative genomics and transcriptomics analyses reveal divergent lifestyle features of nematode endoparasitic fungus Hirsutella minnesotensis.</title>
        <authorList>
            <person name="Lai Y."/>
            <person name="Liu K."/>
            <person name="Zhang X."/>
            <person name="Zhang X."/>
            <person name="Li K."/>
            <person name="Wang N."/>
            <person name="Shu C."/>
            <person name="Wu Y."/>
            <person name="Wang C."/>
            <person name="Bushley K.E."/>
            <person name="Xiang M."/>
            <person name="Liu X."/>
        </authorList>
    </citation>
    <scope>NUCLEOTIDE SEQUENCE [LARGE SCALE GENOMIC DNA]</scope>
    <source>
        <strain evidence="12 13">3608</strain>
    </source>
</reference>
<evidence type="ECO:0000256" key="6">
    <source>
        <dbReference type="ARBA" id="ARBA00022432"/>
    </source>
</evidence>
<comment type="similarity">
    <text evidence="4">Belongs to the serine/threonine dehydratase family.</text>
</comment>
<dbReference type="OrthoDB" id="7773036at2759"/>
<gene>
    <name evidence="12" type="ORF">HIM_05128</name>
</gene>
<dbReference type="GO" id="GO:0030170">
    <property type="term" value="F:pyridoxal phosphate binding"/>
    <property type="evidence" value="ECO:0007669"/>
    <property type="project" value="InterPro"/>
</dbReference>
<dbReference type="Proteomes" id="UP000054481">
    <property type="component" value="Unassembled WGS sequence"/>
</dbReference>